<gene>
    <name evidence="2" type="ORF">DHEL01_v211000</name>
</gene>
<dbReference type="OrthoDB" id="5403747at2759"/>
<feature type="region of interest" description="Disordered" evidence="1">
    <location>
        <begin position="1"/>
        <end position="50"/>
    </location>
</feature>
<dbReference type="InParanoid" id="A0A2P5HK42"/>
<comment type="caution">
    <text evidence="2">The sequence shown here is derived from an EMBL/GenBank/DDBJ whole genome shotgun (WGS) entry which is preliminary data.</text>
</comment>
<keyword evidence="3" id="KW-1185">Reference proteome</keyword>
<dbReference type="EMBL" id="MAVT02001567">
    <property type="protein sequence ID" value="POS70607.1"/>
    <property type="molecule type" value="Genomic_DNA"/>
</dbReference>
<protein>
    <submittedName>
        <fullName evidence="2">Uncharacterized protein</fullName>
    </submittedName>
</protein>
<evidence type="ECO:0000313" key="3">
    <source>
        <dbReference type="Proteomes" id="UP000094444"/>
    </source>
</evidence>
<feature type="region of interest" description="Disordered" evidence="1">
    <location>
        <begin position="383"/>
        <end position="411"/>
    </location>
</feature>
<accession>A0A2P5HK42</accession>
<reference evidence="2" key="1">
    <citation type="submission" date="2017-09" db="EMBL/GenBank/DDBJ databases">
        <title>Polyketide synthases of a Diaporthe helianthi virulent isolate.</title>
        <authorList>
            <person name="Baroncelli R."/>
        </authorList>
    </citation>
    <scope>NUCLEOTIDE SEQUENCE [LARGE SCALE GENOMIC DNA]</scope>
    <source>
        <strain evidence="2">7/96</strain>
    </source>
</reference>
<feature type="region of interest" description="Disordered" evidence="1">
    <location>
        <begin position="83"/>
        <end position="227"/>
    </location>
</feature>
<feature type="compositionally biased region" description="Polar residues" evidence="1">
    <location>
        <begin position="211"/>
        <end position="222"/>
    </location>
</feature>
<name>A0A2P5HK42_DIAHE</name>
<evidence type="ECO:0000313" key="2">
    <source>
        <dbReference type="EMBL" id="POS70607.1"/>
    </source>
</evidence>
<proteinExistence type="predicted"/>
<dbReference type="AlphaFoldDB" id="A0A2P5HK42"/>
<organism evidence="2 3">
    <name type="scientific">Diaporthe helianthi</name>
    <dbReference type="NCBI Taxonomy" id="158607"/>
    <lineage>
        <taxon>Eukaryota</taxon>
        <taxon>Fungi</taxon>
        <taxon>Dikarya</taxon>
        <taxon>Ascomycota</taxon>
        <taxon>Pezizomycotina</taxon>
        <taxon>Sordariomycetes</taxon>
        <taxon>Sordariomycetidae</taxon>
        <taxon>Diaporthales</taxon>
        <taxon>Diaporthaceae</taxon>
        <taxon>Diaporthe</taxon>
    </lineage>
</organism>
<dbReference type="STRING" id="158607.A0A2P5HK42"/>
<evidence type="ECO:0000256" key="1">
    <source>
        <dbReference type="SAM" id="MobiDB-lite"/>
    </source>
</evidence>
<dbReference type="Proteomes" id="UP000094444">
    <property type="component" value="Unassembled WGS sequence"/>
</dbReference>
<sequence>MPNHGGNTTPSPSSKDDGVKKVNAKGGIKDSTKDGSPKTPTNVKNGKKRGTQIELTPIESLLFFNMVRFNGVRFRQILKKHGLMDQAPETPRSQAQKRKATMKSEENVDDDEDVDSCYNPSAGNAKPGARKRSAPRTAGSRTKRTKARLTPEQDQDDEDAVAQIVGAAPSPASTLNSKTEIKAEGKPVSEPGSDGGIELLDDDGVAGAIDDTTSASPYEQSHGQAPLPQALGAGAAYLSDLSCHQSGLPAPMDEPHARELLHLGMVPDSADAYGSFDFGQRPSSGQVVALQARRHAQLQARHSTRFQAPQMLPYQMTPVMTGDNLSFGYIGPTQFSQHFPVGAYSRAPSFDQSQIGHAVGYNYLADEVFRGRLDGQDDWALDDRTVKREATPEVEEPGEVEWQRKDGDEDK</sequence>
<feature type="compositionally biased region" description="Polar residues" evidence="1">
    <location>
        <begin position="1"/>
        <end position="13"/>
    </location>
</feature>
<feature type="compositionally biased region" description="Basic and acidic residues" evidence="1">
    <location>
        <begin position="401"/>
        <end position="411"/>
    </location>
</feature>
<feature type="compositionally biased region" description="Basic and acidic residues" evidence="1">
    <location>
        <begin position="27"/>
        <end position="36"/>
    </location>
</feature>